<name>A0AAU7VP22_9FIRM</name>
<reference evidence="1" key="2">
    <citation type="submission" date="2024-06" db="EMBL/GenBank/DDBJ databases">
        <authorList>
            <person name="Petrova K.O."/>
            <person name="Toshchakov S.V."/>
            <person name="Boltjanskaja Y.V."/>
            <person name="Kevbrin V."/>
        </authorList>
    </citation>
    <scope>NUCLEOTIDE SEQUENCE</scope>
    <source>
        <strain evidence="1">Z-910T</strain>
    </source>
</reference>
<dbReference type="AlphaFoldDB" id="A0AAU7VP22"/>
<sequence length="55" mass="6514">MGANKKNRKSYPQTKLDYFEFEESLNLGLNDREIAVKHNLSEKEVEKIQFNLKNN</sequence>
<organism evidence="1">
    <name type="scientific">Proteinivorax tanatarense</name>
    <dbReference type="NCBI Taxonomy" id="1260629"/>
    <lineage>
        <taxon>Bacteria</taxon>
        <taxon>Bacillati</taxon>
        <taxon>Bacillota</taxon>
        <taxon>Clostridia</taxon>
        <taxon>Eubacteriales</taxon>
        <taxon>Proteinivoracaceae</taxon>
        <taxon>Proteinivorax</taxon>
    </lineage>
</organism>
<protein>
    <submittedName>
        <fullName evidence="1">Uncharacterized protein</fullName>
    </submittedName>
</protein>
<accession>A0AAU7VP22</accession>
<dbReference type="RefSeq" id="WP_350344447.1">
    <property type="nucleotide sequence ID" value="NZ_CP158367.1"/>
</dbReference>
<proteinExistence type="predicted"/>
<dbReference type="EMBL" id="CP158367">
    <property type="protein sequence ID" value="XBX75707.1"/>
    <property type="molecule type" value="Genomic_DNA"/>
</dbReference>
<reference evidence="1" key="1">
    <citation type="journal article" date="2013" name="Extremophiles">
        <title>Proteinivorax tanatarense gen. nov., sp. nov., an anaerobic, haloalkaliphilic, proteolytic bacterium isolated from a decaying algal bloom, and proposal of Proteinivoraceae fam. nov.</title>
        <authorList>
            <person name="Kevbrin V."/>
            <person name="Boltyanskaya Y."/>
            <person name="Zhilina T."/>
            <person name="Kolganova T."/>
            <person name="Lavrentjeva E."/>
            <person name="Kuznetsov B."/>
        </authorList>
    </citation>
    <scope>NUCLEOTIDE SEQUENCE</scope>
    <source>
        <strain evidence="1">Z-910T</strain>
    </source>
</reference>
<evidence type="ECO:0000313" key="1">
    <source>
        <dbReference type="EMBL" id="XBX75707.1"/>
    </source>
</evidence>
<gene>
    <name evidence="1" type="ORF">PRVXT_000861</name>
</gene>